<dbReference type="AlphaFoldDB" id="A0A644YL32"/>
<dbReference type="InterPro" id="IPR043714">
    <property type="entry name" value="DUF5655"/>
</dbReference>
<evidence type="ECO:0000313" key="2">
    <source>
        <dbReference type="EMBL" id="MPM29352.1"/>
    </source>
</evidence>
<dbReference type="SUPFAM" id="SSF159888">
    <property type="entry name" value="YdhG-like"/>
    <property type="match status" value="1"/>
</dbReference>
<dbReference type="Pfam" id="PF18899">
    <property type="entry name" value="DUF5655"/>
    <property type="match status" value="1"/>
</dbReference>
<sequence>MMDTNGEIEQYLDKYSDEIREMFMEIRKTVVEAGLDRVEERMWAKLPSYYVNERFVRVIPFKDHINIEASTLVKFANDLTQYKITPKGMLQIYTSQQIPKEILALVFKETFFG</sequence>
<evidence type="ECO:0000259" key="1">
    <source>
        <dbReference type="Pfam" id="PF18899"/>
    </source>
</evidence>
<accession>A0A644YL32</accession>
<proteinExistence type="predicted"/>
<dbReference type="EMBL" id="VSSQ01005489">
    <property type="protein sequence ID" value="MPM29352.1"/>
    <property type="molecule type" value="Genomic_DNA"/>
</dbReference>
<name>A0A644YL32_9ZZZZ</name>
<organism evidence="2">
    <name type="scientific">bioreactor metagenome</name>
    <dbReference type="NCBI Taxonomy" id="1076179"/>
    <lineage>
        <taxon>unclassified sequences</taxon>
        <taxon>metagenomes</taxon>
        <taxon>ecological metagenomes</taxon>
    </lineage>
</organism>
<dbReference type="Gene3D" id="3.90.1150.200">
    <property type="match status" value="1"/>
</dbReference>
<gene>
    <name evidence="2" type="ORF">SDC9_75892</name>
</gene>
<comment type="caution">
    <text evidence="2">The sequence shown here is derived from an EMBL/GenBank/DDBJ whole genome shotgun (WGS) entry which is preliminary data.</text>
</comment>
<protein>
    <recommendedName>
        <fullName evidence="1">DUF5655 domain-containing protein</fullName>
    </recommendedName>
</protein>
<reference evidence="2" key="1">
    <citation type="submission" date="2019-08" db="EMBL/GenBank/DDBJ databases">
        <authorList>
            <person name="Kucharzyk K."/>
            <person name="Murdoch R.W."/>
            <person name="Higgins S."/>
            <person name="Loffler F."/>
        </authorList>
    </citation>
    <scope>NUCLEOTIDE SEQUENCE</scope>
</reference>
<feature type="domain" description="DUF5655" evidence="1">
    <location>
        <begin position="9"/>
        <end position="106"/>
    </location>
</feature>